<accession>A0AAV1TPY4</accession>
<dbReference type="InterPro" id="IPR036412">
    <property type="entry name" value="HAD-like_sf"/>
</dbReference>
<proteinExistence type="predicted"/>
<evidence type="ECO:0000313" key="1">
    <source>
        <dbReference type="EMBL" id="CAK7923403.1"/>
    </source>
</evidence>
<dbReference type="InterPro" id="IPR010037">
    <property type="entry name" value="FkbH_domain"/>
</dbReference>
<gene>
    <name evidence="1" type="ORF">PM001_LOCUS8553</name>
</gene>
<dbReference type="NCBIfam" id="TIGR01686">
    <property type="entry name" value="FkbH"/>
    <property type="match status" value="1"/>
</dbReference>
<dbReference type="InterPro" id="IPR010033">
    <property type="entry name" value="HAD_SF_ppase_IIIC"/>
</dbReference>
<sequence length="839" mass="93013">MTRKRVAIGGTFACDEALAVPLQHLLQHAVQGVDVDLQWLRYGSLANFDEWSSNALQSSHPVDLVLLLVRLSDLRADHPELHVKKDIDDGVGSLAAELCRFSSDLERYDSMGVTTSSPPLVVMLCPCPPTNSAHFAAMERAIQVKAEALRNVTVQSVEQLMTLFHQQYVAAYYDAVAEKLQHSPYTQAMSNVLSLSLCRQICRLFRSASHHKKVIVLDCDNTLWGGAVAEVGASGIALAPRFLALQRFIVAQQERGMLIALCSKNILADVTEAFTQRRGDMILKMDQHVIAVKANWQPKSENIAQLAEKLSLGLDSFIFIDDNPLECHEVAAALPAVTVITLGANFSEKVLDEEWVFDQGLGTNSHKLGASSSTKEDSERTQLYQRNLKRSQLCKSSATHKAFLSALGVKIVLEELDREIELQGKSASFTRVLQLHHRTNQFNTATTFAKCLAEKELLNYVALPNHTVVCAHVTDRFGHYGLVSVALCQHTRDNDALHVDSFLLSCRALNRGVEHAMMRRLSEIAAKAGCTSLEFDWEPTERNKPAHVFFAALLSVKFVDTSSQLCRTNLSSHLHGTWVIPRDKASDVSFLKADVGCHHDSSKGTMGGSLSRRLVWRLQEFGLSVLGWILSSISIPRGLAHLFRPPSVHQLEHTGSVGLLRVPLRNRGSLERFLDPVLHDIPSVHGFVGSNGDSVDTNADKFRRKARHQTKLVLAKYTPEEAPRVIWSSSQPQAAATGDPSIDDVAFPSVSLHLICRSPQCSTVVQRDSRCALQRCRICCYRIQRLVMRSIHHENAHARQSAVDALQVELVGVVSLVSATASCKVHQNERRRGEIIRRK</sequence>
<organism evidence="1 2">
    <name type="scientific">Peronospora matthiolae</name>
    <dbReference type="NCBI Taxonomy" id="2874970"/>
    <lineage>
        <taxon>Eukaryota</taxon>
        <taxon>Sar</taxon>
        <taxon>Stramenopiles</taxon>
        <taxon>Oomycota</taxon>
        <taxon>Peronosporomycetes</taxon>
        <taxon>Peronosporales</taxon>
        <taxon>Peronosporaceae</taxon>
        <taxon>Peronospora</taxon>
    </lineage>
</organism>
<comment type="caution">
    <text evidence="1">The sequence shown here is derived from an EMBL/GenBank/DDBJ whole genome shotgun (WGS) entry which is preliminary data.</text>
</comment>
<evidence type="ECO:0000313" key="2">
    <source>
        <dbReference type="Proteomes" id="UP001162060"/>
    </source>
</evidence>
<reference evidence="1" key="1">
    <citation type="submission" date="2024-01" db="EMBL/GenBank/DDBJ databases">
        <authorList>
            <person name="Webb A."/>
        </authorList>
    </citation>
    <scope>NUCLEOTIDE SEQUENCE</scope>
    <source>
        <strain evidence="1">Pm1</strain>
    </source>
</reference>
<protein>
    <submittedName>
        <fullName evidence="1">Uncharacterized protein</fullName>
    </submittedName>
</protein>
<dbReference type="Proteomes" id="UP001162060">
    <property type="component" value="Unassembled WGS sequence"/>
</dbReference>
<dbReference type="InterPro" id="IPR016181">
    <property type="entry name" value="Acyl_CoA_acyltransferase"/>
</dbReference>
<name>A0AAV1TPY4_9STRA</name>
<dbReference type="InterPro" id="IPR023214">
    <property type="entry name" value="HAD_sf"/>
</dbReference>
<dbReference type="SUPFAM" id="SSF56784">
    <property type="entry name" value="HAD-like"/>
    <property type="match status" value="1"/>
</dbReference>
<dbReference type="Gene3D" id="3.40.50.1000">
    <property type="entry name" value="HAD superfamily/HAD-like"/>
    <property type="match status" value="1"/>
</dbReference>
<dbReference type="EMBL" id="CAKLBY020000068">
    <property type="protein sequence ID" value="CAK7923403.1"/>
    <property type="molecule type" value="Genomic_DNA"/>
</dbReference>
<dbReference type="SUPFAM" id="SSF55729">
    <property type="entry name" value="Acyl-CoA N-acyltransferases (Nat)"/>
    <property type="match status" value="1"/>
</dbReference>
<dbReference type="NCBIfam" id="TIGR01681">
    <property type="entry name" value="HAD-SF-IIIC"/>
    <property type="match status" value="1"/>
</dbReference>
<dbReference type="AlphaFoldDB" id="A0AAV1TPY4"/>